<reference evidence="3" key="1">
    <citation type="submission" date="2016-06" db="EMBL/GenBank/DDBJ databases">
        <title>Parallel loss of symbiosis genes in relatives of nitrogen-fixing non-legume Parasponia.</title>
        <authorList>
            <person name="Van Velzen R."/>
            <person name="Holmer R."/>
            <person name="Bu F."/>
            <person name="Rutten L."/>
            <person name="Van Zeijl A."/>
            <person name="Liu W."/>
            <person name="Santuari L."/>
            <person name="Cao Q."/>
            <person name="Sharma T."/>
            <person name="Shen D."/>
            <person name="Roswanjaya Y."/>
            <person name="Wardhani T."/>
            <person name="Kalhor M.S."/>
            <person name="Jansen J."/>
            <person name="Van den Hoogen J."/>
            <person name="Gungor B."/>
            <person name="Hartog M."/>
            <person name="Hontelez J."/>
            <person name="Verver J."/>
            <person name="Yang W.-C."/>
            <person name="Schijlen E."/>
            <person name="Repin R."/>
            <person name="Schilthuizen M."/>
            <person name="Schranz E."/>
            <person name="Heidstra R."/>
            <person name="Miyata K."/>
            <person name="Fedorova E."/>
            <person name="Kohlen W."/>
            <person name="Bisseling T."/>
            <person name="Smit S."/>
            <person name="Geurts R."/>
        </authorList>
    </citation>
    <scope>NUCLEOTIDE SEQUENCE [LARGE SCALE GENOMIC DNA]</scope>
    <source>
        <strain evidence="3">cv. RG33-2</strain>
    </source>
</reference>
<accession>A0A2P5FA06</accession>
<proteinExistence type="predicted"/>
<dbReference type="InterPro" id="IPR045899">
    <property type="entry name" value="ATL71-like"/>
</dbReference>
<protein>
    <submittedName>
        <fullName evidence="2">43kDa postsynaptic protein</fullName>
    </submittedName>
</protein>
<dbReference type="EMBL" id="JXTC01000050">
    <property type="protein sequence ID" value="PON94618.1"/>
    <property type="molecule type" value="Genomic_DNA"/>
</dbReference>
<dbReference type="AlphaFoldDB" id="A0A2P5FA06"/>
<dbReference type="Proteomes" id="UP000237000">
    <property type="component" value="Unassembled WGS sequence"/>
</dbReference>
<gene>
    <name evidence="2" type="ORF">TorRG33x02_096530</name>
</gene>
<comment type="caution">
    <text evidence="2">The sequence shown here is derived from an EMBL/GenBank/DDBJ whole genome shotgun (WGS) entry which is preliminary data.</text>
</comment>
<dbReference type="InterPro" id="IPR013083">
    <property type="entry name" value="Znf_RING/FYVE/PHD"/>
</dbReference>
<keyword evidence="3" id="KW-1185">Reference proteome</keyword>
<dbReference type="PANTHER" id="PTHR46719:SF7">
    <property type="entry name" value="RING-H2 FINGER PROTEIN ATL71-RELATED"/>
    <property type="match status" value="1"/>
</dbReference>
<sequence>MYAGCALAPITDIDGQHNTVVTVVDEAALERFPQFLHSSAGSSCSVCLAEYAPTDLLRLLPDCGHVFHAYWRKTILHPRIKIDAALKLKPSLSPPSRLKVPYMQEEKSSPPPTTEVVDASIQVLVSILNRFPSQCKFKVVNGDETG</sequence>
<name>A0A2P5FA06_TREOI</name>
<feature type="domain" description="RING-type" evidence="1">
    <location>
        <begin position="44"/>
        <end position="69"/>
    </location>
</feature>
<dbReference type="STRING" id="63057.A0A2P5FA06"/>
<dbReference type="PANTHER" id="PTHR46719">
    <property type="entry name" value="TRANSCRIPTION FACTOR C2H2 FAMILY-RELATED"/>
    <property type="match status" value="1"/>
</dbReference>
<dbReference type="SUPFAM" id="SSF57850">
    <property type="entry name" value="RING/U-box"/>
    <property type="match status" value="1"/>
</dbReference>
<evidence type="ECO:0000313" key="2">
    <source>
        <dbReference type="EMBL" id="PON94618.1"/>
    </source>
</evidence>
<evidence type="ECO:0000313" key="3">
    <source>
        <dbReference type="Proteomes" id="UP000237000"/>
    </source>
</evidence>
<dbReference type="Pfam" id="PF17123">
    <property type="entry name" value="zf-RING_11"/>
    <property type="match status" value="1"/>
</dbReference>
<dbReference type="OrthoDB" id="8062037at2759"/>
<organism evidence="2 3">
    <name type="scientific">Trema orientale</name>
    <name type="common">Charcoal tree</name>
    <name type="synonym">Celtis orientalis</name>
    <dbReference type="NCBI Taxonomy" id="63057"/>
    <lineage>
        <taxon>Eukaryota</taxon>
        <taxon>Viridiplantae</taxon>
        <taxon>Streptophyta</taxon>
        <taxon>Embryophyta</taxon>
        <taxon>Tracheophyta</taxon>
        <taxon>Spermatophyta</taxon>
        <taxon>Magnoliopsida</taxon>
        <taxon>eudicotyledons</taxon>
        <taxon>Gunneridae</taxon>
        <taxon>Pentapetalae</taxon>
        <taxon>rosids</taxon>
        <taxon>fabids</taxon>
        <taxon>Rosales</taxon>
        <taxon>Cannabaceae</taxon>
        <taxon>Trema</taxon>
    </lineage>
</organism>
<dbReference type="Gene3D" id="3.30.40.10">
    <property type="entry name" value="Zinc/RING finger domain, C3HC4 (zinc finger)"/>
    <property type="match status" value="1"/>
</dbReference>
<dbReference type="InParanoid" id="A0A2P5FA06"/>
<dbReference type="InterPro" id="IPR001841">
    <property type="entry name" value="Znf_RING"/>
</dbReference>
<evidence type="ECO:0000259" key="1">
    <source>
        <dbReference type="Pfam" id="PF17123"/>
    </source>
</evidence>